<proteinExistence type="inferred from homology"/>
<organism evidence="9 10">
    <name type="scientific">Bombardia bombarda</name>
    <dbReference type="NCBI Taxonomy" id="252184"/>
    <lineage>
        <taxon>Eukaryota</taxon>
        <taxon>Fungi</taxon>
        <taxon>Dikarya</taxon>
        <taxon>Ascomycota</taxon>
        <taxon>Pezizomycotina</taxon>
        <taxon>Sordariomycetes</taxon>
        <taxon>Sordariomycetidae</taxon>
        <taxon>Sordariales</taxon>
        <taxon>Lasiosphaeriaceae</taxon>
        <taxon>Bombardia</taxon>
    </lineage>
</organism>
<dbReference type="Pfam" id="PF07519">
    <property type="entry name" value="Tannase"/>
    <property type="match status" value="1"/>
</dbReference>
<keyword evidence="10" id="KW-1185">Reference proteome</keyword>
<gene>
    <name evidence="9" type="ORF">B0T17DRAFT_497470</name>
</gene>
<dbReference type="PANTHER" id="PTHR33938">
    <property type="entry name" value="FERULOYL ESTERASE B-RELATED"/>
    <property type="match status" value="1"/>
</dbReference>
<evidence type="ECO:0000256" key="3">
    <source>
        <dbReference type="ARBA" id="ARBA00022723"/>
    </source>
</evidence>
<evidence type="ECO:0000256" key="6">
    <source>
        <dbReference type="ARBA" id="ARBA00022837"/>
    </source>
</evidence>
<sequence>MAISLAEACVSSTFSGVSFFGGEILAIDTNLVTKFSASVNEAFRMSQPSVELKDATFCNVTVTYTHPGQNDDIKVETWLPVDNWNGRLQATGGGGWSAGRFFLSYEAMKGAIADGYATVTTDAGLGWESVPKDWALLSPGNLNIFNIQNLGTVSLGDQSLIGKAAVKAFYGKGPEYSYFSGCSQGGRQAMSVAQRYPDAYDGIFAGAPAIEWPQLFGAANWPQQYMEMTGQFPYGCELDAIEDAAIAACDGLDGLVDGIITELDACLETFDPFKEVGKKIDCAEAKGKIKITKAAAAVTNATWHGWRTVDGREKYYGMTPGTDLTGHQNNMLPVAVAVAMTNCTVGTCRGQKIDALSMNAWWTHFIARDPEFDTTSFTHAEFDELLRISIEMYKGFLSANDPDLTGFRNAGGKLISAHGLWDGIIPSKATEAYYNAVAAELPDVDSFYRHYQIPGLGHCWGRQSGSPTSAFEQLRAWVENGTAPEHMPIKVMDKEGALTQERILCPFPQKAAFDKKCGDSGAEKCWSCVGKAKGGSKKTLHDEI</sequence>
<dbReference type="EMBL" id="JAULSR010000006">
    <property type="protein sequence ID" value="KAK0615577.1"/>
    <property type="molecule type" value="Genomic_DNA"/>
</dbReference>
<keyword evidence="2" id="KW-0719">Serine esterase</keyword>
<name>A0AA40BW01_9PEZI</name>
<keyword evidence="7" id="KW-1015">Disulfide bond</keyword>
<dbReference type="GO" id="GO:0030600">
    <property type="term" value="F:feruloyl esterase activity"/>
    <property type="evidence" value="ECO:0007669"/>
    <property type="project" value="UniProtKB-ARBA"/>
</dbReference>
<keyword evidence="3" id="KW-0479">Metal-binding</keyword>
<dbReference type="Gene3D" id="3.40.50.1820">
    <property type="entry name" value="alpha/beta hydrolase"/>
    <property type="match status" value="1"/>
</dbReference>
<evidence type="ECO:0000256" key="7">
    <source>
        <dbReference type="ARBA" id="ARBA00023157"/>
    </source>
</evidence>
<dbReference type="EC" id="3.1.1.-" evidence="8"/>
<reference evidence="9" key="1">
    <citation type="submission" date="2023-06" db="EMBL/GenBank/DDBJ databases">
        <title>Genome-scale phylogeny and comparative genomics of the fungal order Sordariales.</title>
        <authorList>
            <consortium name="Lawrence Berkeley National Laboratory"/>
            <person name="Hensen N."/>
            <person name="Bonometti L."/>
            <person name="Westerberg I."/>
            <person name="Brannstrom I.O."/>
            <person name="Guillou S."/>
            <person name="Cros-Aarteil S."/>
            <person name="Calhoun S."/>
            <person name="Haridas S."/>
            <person name="Kuo A."/>
            <person name="Mondo S."/>
            <person name="Pangilinan J."/>
            <person name="Riley R."/>
            <person name="LaButti K."/>
            <person name="Andreopoulos B."/>
            <person name="Lipzen A."/>
            <person name="Chen C."/>
            <person name="Yanf M."/>
            <person name="Daum C."/>
            <person name="Ng V."/>
            <person name="Clum A."/>
            <person name="Steindorff A."/>
            <person name="Ohm R."/>
            <person name="Martin F."/>
            <person name="Silar P."/>
            <person name="Natvig D."/>
            <person name="Lalanne C."/>
            <person name="Gautier V."/>
            <person name="Ament-velasquez S.L."/>
            <person name="Kruys A."/>
            <person name="Hutchinson M.I."/>
            <person name="Powell A.J."/>
            <person name="Barry K."/>
            <person name="Miller A.N."/>
            <person name="Grigoriev I.V."/>
            <person name="Debuchy R."/>
            <person name="Gladieux P."/>
            <person name="Thoren M.H."/>
            <person name="Johannesson H."/>
        </authorList>
    </citation>
    <scope>NUCLEOTIDE SEQUENCE</scope>
    <source>
        <strain evidence="9">SMH3391-2</strain>
    </source>
</reference>
<evidence type="ECO:0000256" key="1">
    <source>
        <dbReference type="ARBA" id="ARBA00006249"/>
    </source>
</evidence>
<dbReference type="SUPFAM" id="SSF53474">
    <property type="entry name" value="alpha/beta-Hydrolases"/>
    <property type="match status" value="1"/>
</dbReference>
<dbReference type="InterPro" id="IPR011118">
    <property type="entry name" value="Tannase/feruloyl_esterase"/>
</dbReference>
<keyword evidence="4" id="KW-0732">Signal</keyword>
<accession>A0AA40BW01</accession>
<evidence type="ECO:0000256" key="4">
    <source>
        <dbReference type="ARBA" id="ARBA00022729"/>
    </source>
</evidence>
<dbReference type="Proteomes" id="UP001174934">
    <property type="component" value="Unassembled WGS sequence"/>
</dbReference>
<evidence type="ECO:0000256" key="5">
    <source>
        <dbReference type="ARBA" id="ARBA00022801"/>
    </source>
</evidence>
<dbReference type="InterPro" id="IPR029058">
    <property type="entry name" value="AB_hydrolase_fold"/>
</dbReference>
<evidence type="ECO:0000256" key="2">
    <source>
        <dbReference type="ARBA" id="ARBA00022487"/>
    </source>
</evidence>
<evidence type="ECO:0000313" key="9">
    <source>
        <dbReference type="EMBL" id="KAK0615577.1"/>
    </source>
</evidence>
<dbReference type="PANTHER" id="PTHR33938:SF13">
    <property type="entry name" value="CARBOXYLIC ESTER HYDROLASE"/>
    <property type="match status" value="1"/>
</dbReference>
<comment type="similarity">
    <text evidence="1 8">Belongs to the tannase family.</text>
</comment>
<keyword evidence="5 8" id="KW-0378">Hydrolase</keyword>
<dbReference type="GO" id="GO:0046872">
    <property type="term" value="F:metal ion binding"/>
    <property type="evidence" value="ECO:0007669"/>
    <property type="project" value="UniProtKB-KW"/>
</dbReference>
<comment type="caution">
    <text evidence="9">The sequence shown here is derived from an EMBL/GenBank/DDBJ whole genome shotgun (WGS) entry which is preliminary data.</text>
</comment>
<protein>
    <recommendedName>
        <fullName evidence="8">Carboxylic ester hydrolase</fullName>
        <ecNumber evidence="8">3.1.1.-</ecNumber>
    </recommendedName>
</protein>
<evidence type="ECO:0000313" key="10">
    <source>
        <dbReference type="Proteomes" id="UP001174934"/>
    </source>
</evidence>
<dbReference type="AlphaFoldDB" id="A0AA40BW01"/>
<keyword evidence="6" id="KW-0106">Calcium</keyword>
<evidence type="ECO:0000256" key="8">
    <source>
        <dbReference type="RuleBase" id="RU361238"/>
    </source>
</evidence>